<name>A0A0J9X5T5_GEOCN</name>
<organism evidence="4 5">
    <name type="scientific">Geotrichum candidum</name>
    <name type="common">Oospora lactis</name>
    <name type="synonym">Dipodascus geotrichum</name>
    <dbReference type="NCBI Taxonomy" id="1173061"/>
    <lineage>
        <taxon>Eukaryota</taxon>
        <taxon>Fungi</taxon>
        <taxon>Dikarya</taxon>
        <taxon>Ascomycota</taxon>
        <taxon>Saccharomycotina</taxon>
        <taxon>Dipodascomycetes</taxon>
        <taxon>Dipodascales</taxon>
        <taxon>Dipodascaceae</taxon>
        <taxon>Geotrichum</taxon>
    </lineage>
</organism>
<dbReference type="PANTHER" id="PTHR30546">
    <property type="entry name" value="FLAVODOXIN-RELATED PROTEIN WRBA-RELATED"/>
    <property type="match status" value="1"/>
</dbReference>
<dbReference type="AlphaFoldDB" id="A0A0J9X5T5"/>
<evidence type="ECO:0000256" key="1">
    <source>
        <dbReference type="ARBA" id="ARBA00006961"/>
    </source>
</evidence>
<dbReference type="InterPro" id="IPR029039">
    <property type="entry name" value="Flavoprotein-like_sf"/>
</dbReference>
<gene>
    <name evidence="4" type="ORF">BN980_GECA02s05862g</name>
</gene>
<feature type="region of interest" description="Disordered" evidence="2">
    <location>
        <begin position="302"/>
        <end position="404"/>
    </location>
</feature>
<dbReference type="NCBIfam" id="NF002999">
    <property type="entry name" value="PRK03767.1"/>
    <property type="match status" value="1"/>
</dbReference>
<accession>A0A0J9X5T5</accession>
<dbReference type="SUPFAM" id="SSF52218">
    <property type="entry name" value="Flavoproteins"/>
    <property type="match status" value="1"/>
</dbReference>
<dbReference type="InterPro" id="IPR008254">
    <property type="entry name" value="Flavodoxin/NO_synth"/>
</dbReference>
<dbReference type="Pfam" id="PF03358">
    <property type="entry name" value="FMN_red"/>
    <property type="match status" value="1"/>
</dbReference>
<feature type="region of interest" description="Disordered" evidence="2">
    <location>
        <begin position="225"/>
        <end position="278"/>
    </location>
</feature>
<keyword evidence="5" id="KW-1185">Reference proteome</keyword>
<dbReference type="PROSITE" id="PS50902">
    <property type="entry name" value="FLAVODOXIN_LIKE"/>
    <property type="match status" value="1"/>
</dbReference>
<dbReference type="NCBIfam" id="TIGR01755">
    <property type="entry name" value="flav_wrbA"/>
    <property type="match status" value="1"/>
</dbReference>
<feature type="compositionally biased region" description="Low complexity" evidence="2">
    <location>
        <begin position="302"/>
        <end position="333"/>
    </location>
</feature>
<dbReference type="EMBL" id="CCBN010000002">
    <property type="protein sequence ID" value="CDO52101.1"/>
    <property type="molecule type" value="Genomic_DNA"/>
</dbReference>
<evidence type="ECO:0000313" key="5">
    <source>
        <dbReference type="Proteomes" id="UP000242525"/>
    </source>
</evidence>
<comment type="similarity">
    <text evidence="1">Belongs to the WrbA family.</text>
</comment>
<dbReference type="InterPro" id="IPR010089">
    <property type="entry name" value="Flavoprotein_WrbA-like"/>
</dbReference>
<dbReference type="InterPro" id="IPR005025">
    <property type="entry name" value="FMN_Rdtase-like_dom"/>
</dbReference>
<protein>
    <recommendedName>
        <fullName evidence="3">Flavodoxin-like domain-containing protein</fullName>
    </recommendedName>
</protein>
<evidence type="ECO:0000256" key="2">
    <source>
        <dbReference type="SAM" id="MobiDB-lite"/>
    </source>
</evidence>
<dbReference type="FunFam" id="3.40.50.360:FF:000001">
    <property type="entry name" value="NAD(P)H dehydrogenase (Quinone) FQR1-like"/>
    <property type="match status" value="1"/>
</dbReference>
<dbReference type="STRING" id="1173061.A0A0J9X5T5"/>
<sequence>MVKIAVIYYSTYGHTQSLAEKELAGLKAAGVDAQIFQIPETLPQEVLDKMHAPAKPADIPVITAADLTEFDGFLFGFSTRFGTYPAQFKEFWDSTGGLWASGALHGKYFGIFVSTGSPNGGQEVAIRNSLSNFVHHGLIYVPLGYKNVFGELGNLEEVHGGSPWGAGALAGGDGSRQFSDLELEVGFTQGKTFAETVIKAHGGAKDDTPKTGAIDDTTAVATEGAAATATKDTTATAPATEDATAPVTRDVPATATATEDAPATAIATEDATAPVTGDVPATATATEDVTAPATRDVPATAIATENATATEDATATATATEDATATATATTTDSSAPLAEKEVVPATDSSAPPAEKEVAPATDSSAPPAEKEAGPAVAPAAETKATDPRAAQQKVDTSPKKEGSKKFCGICTIM</sequence>
<feature type="compositionally biased region" description="Low complexity" evidence="2">
    <location>
        <begin position="225"/>
        <end position="273"/>
    </location>
</feature>
<dbReference type="PANTHER" id="PTHR30546:SF23">
    <property type="entry name" value="FLAVOPROTEIN-LIKE PROTEIN YCP4-RELATED"/>
    <property type="match status" value="1"/>
</dbReference>
<evidence type="ECO:0000313" key="4">
    <source>
        <dbReference type="EMBL" id="CDO52101.1"/>
    </source>
</evidence>
<comment type="caution">
    <text evidence="4">The sequence shown here is derived from an EMBL/GenBank/DDBJ whole genome shotgun (WGS) entry which is preliminary data.</text>
</comment>
<reference evidence="4" key="1">
    <citation type="submission" date="2014-03" db="EMBL/GenBank/DDBJ databases">
        <authorList>
            <person name="Casaregola S."/>
        </authorList>
    </citation>
    <scope>NUCLEOTIDE SEQUENCE [LARGE SCALE GENOMIC DNA]</scope>
    <source>
        <strain evidence="4">CLIB 918</strain>
    </source>
</reference>
<dbReference type="Proteomes" id="UP000242525">
    <property type="component" value="Unassembled WGS sequence"/>
</dbReference>
<proteinExistence type="inferred from homology"/>
<evidence type="ECO:0000259" key="3">
    <source>
        <dbReference type="PROSITE" id="PS50902"/>
    </source>
</evidence>
<dbReference type="GO" id="GO:0003955">
    <property type="term" value="F:NAD(P)H dehydrogenase (quinone) activity"/>
    <property type="evidence" value="ECO:0007669"/>
    <property type="project" value="InterPro"/>
</dbReference>
<dbReference type="Gene3D" id="3.40.50.360">
    <property type="match status" value="1"/>
</dbReference>
<dbReference type="GO" id="GO:0016020">
    <property type="term" value="C:membrane"/>
    <property type="evidence" value="ECO:0007669"/>
    <property type="project" value="TreeGrafter"/>
</dbReference>
<dbReference type="OrthoDB" id="504689at2759"/>
<dbReference type="GO" id="GO:0010181">
    <property type="term" value="F:FMN binding"/>
    <property type="evidence" value="ECO:0007669"/>
    <property type="project" value="InterPro"/>
</dbReference>
<feature type="domain" description="Flavodoxin-like" evidence="3">
    <location>
        <begin position="4"/>
        <end position="193"/>
    </location>
</feature>